<keyword evidence="1" id="KW-0812">Transmembrane</keyword>
<dbReference type="AlphaFoldDB" id="A0A067EXA1"/>
<feature type="transmembrane region" description="Helical" evidence="1">
    <location>
        <begin position="85"/>
        <end position="105"/>
    </location>
</feature>
<keyword evidence="3" id="KW-1185">Reference proteome</keyword>
<reference evidence="2 3" key="1">
    <citation type="submission" date="2014-04" db="EMBL/GenBank/DDBJ databases">
        <authorList>
            <consortium name="International Citrus Genome Consortium"/>
            <person name="Gmitter F."/>
            <person name="Chen C."/>
            <person name="Farmerie W."/>
            <person name="Harkins T."/>
            <person name="Desany B."/>
            <person name="Mohiuddin M."/>
            <person name="Kodira C."/>
            <person name="Borodovsky M."/>
            <person name="Lomsadze A."/>
            <person name="Burns P."/>
            <person name="Jenkins J."/>
            <person name="Prochnik S."/>
            <person name="Shu S."/>
            <person name="Chapman J."/>
            <person name="Pitluck S."/>
            <person name="Schmutz J."/>
            <person name="Rokhsar D."/>
        </authorList>
    </citation>
    <scope>NUCLEOTIDE SEQUENCE</scope>
</reference>
<sequence length="191" mass="21617">MLQTHHLLSLNFPFTVSHHPQKLNFLQKPTISLSAFPRRRPLIEPYCLAQAQEPTTNITAPTTSEEGPVELPQSIFATTDEPSSLQVATSVLLTGAISVFLFRALRRRAKRAKELKFRSSGAKKSLKDEALDNLKALGSSSIDAKGASNNNNNKDYCKWVVLPCNICFWHQLSWFVSIFWPACPEFFHRRF</sequence>
<dbReference type="PANTHER" id="PTHR35733">
    <property type="entry name" value="OS02G0307800 PROTEIN"/>
    <property type="match status" value="1"/>
</dbReference>
<evidence type="ECO:0008006" key="4">
    <source>
        <dbReference type="Google" id="ProtNLM"/>
    </source>
</evidence>
<gene>
    <name evidence="2" type="ORF">CISIN_1g023825mg</name>
</gene>
<protein>
    <recommendedName>
        <fullName evidence="4">Transmembrane protein</fullName>
    </recommendedName>
</protein>
<dbReference type="EMBL" id="KK784948">
    <property type="protein sequence ID" value="KDO58525.1"/>
    <property type="molecule type" value="Genomic_DNA"/>
</dbReference>
<organism evidence="2 3">
    <name type="scientific">Citrus sinensis</name>
    <name type="common">Sweet orange</name>
    <name type="synonym">Citrus aurantium var. sinensis</name>
    <dbReference type="NCBI Taxonomy" id="2711"/>
    <lineage>
        <taxon>Eukaryota</taxon>
        <taxon>Viridiplantae</taxon>
        <taxon>Streptophyta</taxon>
        <taxon>Embryophyta</taxon>
        <taxon>Tracheophyta</taxon>
        <taxon>Spermatophyta</taxon>
        <taxon>Magnoliopsida</taxon>
        <taxon>eudicotyledons</taxon>
        <taxon>Gunneridae</taxon>
        <taxon>Pentapetalae</taxon>
        <taxon>rosids</taxon>
        <taxon>malvids</taxon>
        <taxon>Sapindales</taxon>
        <taxon>Rutaceae</taxon>
        <taxon>Aurantioideae</taxon>
        <taxon>Citrus</taxon>
    </lineage>
</organism>
<evidence type="ECO:0000313" key="2">
    <source>
        <dbReference type="EMBL" id="KDO58525.1"/>
    </source>
</evidence>
<keyword evidence="1" id="KW-0472">Membrane</keyword>
<name>A0A067EXA1_CITSI</name>
<dbReference type="PANTHER" id="PTHR35733:SF1">
    <property type="entry name" value="OS02G0307800 PROTEIN"/>
    <property type="match status" value="1"/>
</dbReference>
<proteinExistence type="predicted"/>
<evidence type="ECO:0000313" key="3">
    <source>
        <dbReference type="Proteomes" id="UP000027120"/>
    </source>
</evidence>
<accession>A0A067EXA1</accession>
<dbReference type="Proteomes" id="UP000027120">
    <property type="component" value="Unassembled WGS sequence"/>
</dbReference>
<evidence type="ECO:0000256" key="1">
    <source>
        <dbReference type="SAM" id="Phobius"/>
    </source>
</evidence>
<keyword evidence="1" id="KW-1133">Transmembrane helix</keyword>